<dbReference type="PANTHER" id="PTHR11695">
    <property type="entry name" value="ALCOHOL DEHYDROGENASE RELATED"/>
    <property type="match status" value="1"/>
</dbReference>
<feature type="domain" description="Enoyl reductase (ER)" evidence="2">
    <location>
        <begin position="10"/>
        <end position="330"/>
    </location>
</feature>
<sequence>MKALQIKGYGDVESNLAFNNIENPSIKENQVLIEIFAASTNPIDYKIIEGLLKQVIKLNFPTGIGYDLSGIVRETGKSVKGFKVGDEVFSSVPQESRSSFAEFIAVDENMVCLKPKNLNFEEAASLPMVGLTTIQAFKRGNLKAGDRILIHAGSGGIGSFAIQYAKNIGAYVYTTTGTANVGWVKELGADRVIDYKTENYLDLVKDVDFVYDTLGEQFTIDAFKVIKVGGKVISLIGPVDDETAKEFGLNLIARIYLYFKRIKLTGKIKEKSAYYKLISMKPNSEDLEIIKKLVEENKVKSIIDKIFPFSESVNALLYQKSGRAKGKIIIKMK</sequence>
<dbReference type="SUPFAM" id="SSF50129">
    <property type="entry name" value="GroES-like"/>
    <property type="match status" value="1"/>
</dbReference>
<dbReference type="Pfam" id="PF13602">
    <property type="entry name" value="ADH_zinc_N_2"/>
    <property type="match status" value="1"/>
</dbReference>
<name>A0ABS0FBB3_9FLAO</name>
<dbReference type="InterPro" id="IPR020843">
    <property type="entry name" value="ER"/>
</dbReference>
<dbReference type="Gene3D" id="3.40.50.720">
    <property type="entry name" value="NAD(P)-binding Rossmann-like Domain"/>
    <property type="match status" value="1"/>
</dbReference>
<comment type="caution">
    <text evidence="3">The sequence shown here is derived from an EMBL/GenBank/DDBJ whole genome shotgun (WGS) entry which is preliminary data.</text>
</comment>
<evidence type="ECO:0000259" key="2">
    <source>
        <dbReference type="SMART" id="SM00829"/>
    </source>
</evidence>
<dbReference type="InterPro" id="IPR036291">
    <property type="entry name" value="NAD(P)-bd_dom_sf"/>
</dbReference>
<dbReference type="EMBL" id="JADPVI010000002">
    <property type="protein sequence ID" value="MBF8456988.1"/>
    <property type="molecule type" value="Genomic_DNA"/>
</dbReference>
<dbReference type="InterPro" id="IPR011032">
    <property type="entry name" value="GroES-like_sf"/>
</dbReference>
<keyword evidence="4" id="KW-1185">Reference proteome</keyword>
<keyword evidence="1" id="KW-0560">Oxidoreductase</keyword>
<dbReference type="SUPFAM" id="SSF51735">
    <property type="entry name" value="NAD(P)-binding Rossmann-fold domains"/>
    <property type="match status" value="1"/>
</dbReference>
<dbReference type="Gene3D" id="3.90.180.10">
    <property type="entry name" value="Medium-chain alcohol dehydrogenases, catalytic domain"/>
    <property type="match status" value="1"/>
</dbReference>
<protein>
    <submittedName>
        <fullName evidence="3">NADP-dependent oxidoreductase</fullName>
    </submittedName>
</protein>
<accession>A0ABS0FBB3</accession>
<dbReference type="Proteomes" id="UP000660070">
    <property type="component" value="Unassembled WGS sequence"/>
</dbReference>
<dbReference type="InterPro" id="IPR002364">
    <property type="entry name" value="Quin_OxRdtase/zeta-crystal_CS"/>
</dbReference>
<dbReference type="InterPro" id="IPR050700">
    <property type="entry name" value="YIM1/Zinc_Alcohol_DH_Fams"/>
</dbReference>
<dbReference type="RefSeq" id="WP_196079513.1">
    <property type="nucleotide sequence ID" value="NZ_JADPVI010000002.1"/>
</dbReference>
<gene>
    <name evidence="3" type="ORF">IV494_07300</name>
</gene>
<organism evidence="3 4">
    <name type="scientific">Kaistella gelatinilytica</name>
    <dbReference type="NCBI Taxonomy" id="2787636"/>
    <lineage>
        <taxon>Bacteria</taxon>
        <taxon>Pseudomonadati</taxon>
        <taxon>Bacteroidota</taxon>
        <taxon>Flavobacteriia</taxon>
        <taxon>Flavobacteriales</taxon>
        <taxon>Weeksellaceae</taxon>
        <taxon>Chryseobacterium group</taxon>
        <taxon>Kaistella</taxon>
    </lineage>
</organism>
<dbReference type="InterPro" id="IPR013154">
    <property type="entry name" value="ADH-like_N"/>
</dbReference>
<reference evidence="3 4" key="1">
    <citation type="submission" date="2020-11" db="EMBL/GenBank/DDBJ databases">
        <title>Kaistella gelatinilytica sp. nov., a flavobacterium isolated from Antarctic Soil.</title>
        <authorList>
            <person name="Li J."/>
        </authorList>
    </citation>
    <scope>NUCLEOTIDE SEQUENCE [LARGE SCALE GENOMIC DNA]</scope>
    <source>
        <strain evidence="3 4">G5-32</strain>
    </source>
</reference>
<dbReference type="CDD" id="cd05289">
    <property type="entry name" value="MDR_like_2"/>
    <property type="match status" value="1"/>
</dbReference>
<evidence type="ECO:0000313" key="3">
    <source>
        <dbReference type="EMBL" id="MBF8456988.1"/>
    </source>
</evidence>
<dbReference type="PANTHER" id="PTHR11695:SF294">
    <property type="entry name" value="RETICULON-4-INTERACTING PROTEIN 1, MITOCHONDRIAL"/>
    <property type="match status" value="1"/>
</dbReference>
<evidence type="ECO:0000313" key="4">
    <source>
        <dbReference type="Proteomes" id="UP000660070"/>
    </source>
</evidence>
<dbReference type="Pfam" id="PF08240">
    <property type="entry name" value="ADH_N"/>
    <property type="match status" value="1"/>
</dbReference>
<proteinExistence type="predicted"/>
<evidence type="ECO:0000256" key="1">
    <source>
        <dbReference type="ARBA" id="ARBA00023002"/>
    </source>
</evidence>
<dbReference type="PROSITE" id="PS01162">
    <property type="entry name" value="QOR_ZETA_CRYSTAL"/>
    <property type="match status" value="1"/>
</dbReference>
<dbReference type="SMART" id="SM00829">
    <property type="entry name" value="PKS_ER"/>
    <property type="match status" value="1"/>
</dbReference>